<keyword evidence="2" id="KW-1185">Reference proteome</keyword>
<reference evidence="1 2" key="1">
    <citation type="journal article" date="2024" name="IMA Fungus">
        <title>Apiospora arundinis, a panoply of carbohydrate-active enzymes and secondary metabolites.</title>
        <authorList>
            <person name="Sorensen T."/>
            <person name="Petersen C."/>
            <person name="Muurmann A.T."/>
            <person name="Christiansen J.V."/>
            <person name="Brundto M.L."/>
            <person name="Overgaard C.K."/>
            <person name="Boysen A.T."/>
            <person name="Wollenberg R.D."/>
            <person name="Larsen T.O."/>
            <person name="Sorensen J.L."/>
            <person name="Nielsen K.L."/>
            <person name="Sondergaard T.E."/>
        </authorList>
    </citation>
    <scope>NUCLEOTIDE SEQUENCE [LARGE SCALE GENOMIC DNA]</scope>
    <source>
        <strain evidence="1 2">AAU 773</strain>
    </source>
</reference>
<protein>
    <submittedName>
        <fullName evidence="1">Uncharacterized protein</fullName>
    </submittedName>
</protein>
<proteinExistence type="predicted"/>
<accession>A0ABR2IDY9</accession>
<sequence>MNTLLNYLVDCTVETQDGGSRQGLGQQTTTIDTFTYWRAEKVALSELRDDRFDAHTVDKPRLPSQVVLQVTYHRTGYLS</sequence>
<organism evidence="1 2">
    <name type="scientific">Apiospora arundinis</name>
    <dbReference type="NCBI Taxonomy" id="335852"/>
    <lineage>
        <taxon>Eukaryota</taxon>
        <taxon>Fungi</taxon>
        <taxon>Dikarya</taxon>
        <taxon>Ascomycota</taxon>
        <taxon>Pezizomycotina</taxon>
        <taxon>Sordariomycetes</taxon>
        <taxon>Xylariomycetidae</taxon>
        <taxon>Amphisphaeriales</taxon>
        <taxon>Apiosporaceae</taxon>
        <taxon>Apiospora</taxon>
    </lineage>
</organism>
<dbReference type="Proteomes" id="UP001390339">
    <property type="component" value="Unassembled WGS sequence"/>
</dbReference>
<comment type="caution">
    <text evidence="1">The sequence shown here is derived from an EMBL/GenBank/DDBJ whole genome shotgun (WGS) entry which is preliminary data.</text>
</comment>
<evidence type="ECO:0000313" key="2">
    <source>
        <dbReference type="Proteomes" id="UP001390339"/>
    </source>
</evidence>
<dbReference type="EMBL" id="JAPCWZ010000005">
    <property type="protein sequence ID" value="KAK8861857.1"/>
    <property type="molecule type" value="Genomic_DNA"/>
</dbReference>
<gene>
    <name evidence="1" type="ORF">PGQ11_008092</name>
</gene>
<name>A0ABR2IDY9_9PEZI</name>
<evidence type="ECO:0000313" key="1">
    <source>
        <dbReference type="EMBL" id="KAK8861857.1"/>
    </source>
</evidence>